<accession>A0A0S3T2T9</accession>
<evidence type="ECO:0000313" key="2">
    <source>
        <dbReference type="Proteomes" id="UP000291084"/>
    </source>
</evidence>
<dbReference type="EMBL" id="AP015043">
    <property type="protein sequence ID" value="BAT99403.1"/>
    <property type="molecule type" value="Genomic_DNA"/>
</dbReference>
<organism evidence="1 2">
    <name type="scientific">Vigna angularis var. angularis</name>
    <dbReference type="NCBI Taxonomy" id="157739"/>
    <lineage>
        <taxon>Eukaryota</taxon>
        <taxon>Viridiplantae</taxon>
        <taxon>Streptophyta</taxon>
        <taxon>Embryophyta</taxon>
        <taxon>Tracheophyta</taxon>
        <taxon>Spermatophyta</taxon>
        <taxon>Magnoliopsida</taxon>
        <taxon>eudicotyledons</taxon>
        <taxon>Gunneridae</taxon>
        <taxon>Pentapetalae</taxon>
        <taxon>rosids</taxon>
        <taxon>fabids</taxon>
        <taxon>Fabales</taxon>
        <taxon>Fabaceae</taxon>
        <taxon>Papilionoideae</taxon>
        <taxon>50 kb inversion clade</taxon>
        <taxon>NPAAA clade</taxon>
        <taxon>indigoferoid/millettioid clade</taxon>
        <taxon>Phaseoleae</taxon>
        <taxon>Vigna</taxon>
    </lineage>
</organism>
<name>A0A0S3T2T9_PHAAN</name>
<evidence type="ECO:0000313" key="1">
    <source>
        <dbReference type="EMBL" id="BAT99403.1"/>
    </source>
</evidence>
<gene>
    <name evidence="1" type="primary">Vigan.10G083300</name>
    <name evidence="1" type="ORF">VIGAN_10083300</name>
</gene>
<dbReference type="AlphaFoldDB" id="A0A0S3T2T9"/>
<sequence length="175" mass="19899">MKLLDWETGRGGWSLKLAGLHPSAAASASCHDRGCFWMWLREVCCISCGRTSLLASYFFTVQLSLFAVTGCAPFQLQNNSCGVLFFFQQIDSASTFFFFGRYRNISNVNCFQFSKQNKHHVQTLMPKRISHRPMTKWYGCELYLRGPYAWLHFGSMNISFQSGSPLIPSSTAYIV</sequence>
<keyword evidence="2" id="KW-1185">Reference proteome</keyword>
<protein>
    <submittedName>
        <fullName evidence="1">Uncharacterized protein</fullName>
    </submittedName>
</protein>
<dbReference type="Proteomes" id="UP000291084">
    <property type="component" value="Chromosome 10"/>
</dbReference>
<dbReference type="PROSITE" id="PS51257">
    <property type="entry name" value="PROKAR_LIPOPROTEIN"/>
    <property type="match status" value="1"/>
</dbReference>
<reference evidence="1 2" key="1">
    <citation type="journal article" date="2015" name="Sci. Rep.">
        <title>The power of single molecule real-time sequencing technology in the de novo assembly of a eukaryotic genome.</title>
        <authorList>
            <person name="Sakai H."/>
            <person name="Naito K."/>
            <person name="Ogiso-Tanaka E."/>
            <person name="Takahashi Y."/>
            <person name="Iseki K."/>
            <person name="Muto C."/>
            <person name="Satou K."/>
            <person name="Teruya K."/>
            <person name="Shiroma A."/>
            <person name="Shimoji M."/>
            <person name="Hirano T."/>
            <person name="Itoh T."/>
            <person name="Kaga A."/>
            <person name="Tomooka N."/>
        </authorList>
    </citation>
    <scope>NUCLEOTIDE SEQUENCE [LARGE SCALE GENOMIC DNA]</scope>
    <source>
        <strain evidence="2">cv. Shumari</strain>
    </source>
</reference>
<proteinExistence type="predicted"/>